<dbReference type="AlphaFoldDB" id="A0A1H5A2E6"/>
<dbReference type="RefSeq" id="WP_073358135.1">
    <property type="nucleotide sequence ID" value="NZ_FNTL01000004.1"/>
</dbReference>
<evidence type="ECO:0000256" key="3">
    <source>
        <dbReference type="ARBA" id="ARBA00022741"/>
    </source>
</evidence>
<dbReference type="OrthoDB" id="8036461at2"/>
<dbReference type="InterPro" id="IPR050319">
    <property type="entry name" value="ABC_transp_ATP-bind"/>
</dbReference>
<evidence type="ECO:0000256" key="2">
    <source>
        <dbReference type="ARBA" id="ARBA00022448"/>
    </source>
</evidence>
<reference evidence="8" key="1">
    <citation type="submission" date="2016-10" db="EMBL/GenBank/DDBJ databases">
        <authorList>
            <person name="Varghese N."/>
        </authorList>
    </citation>
    <scope>NUCLEOTIDE SEQUENCE [LARGE SCALE GENOMIC DNA]</scope>
    <source>
        <strain evidence="8">DSM 44719</strain>
    </source>
</reference>
<dbReference type="FunFam" id="3.40.50.300:FF:000016">
    <property type="entry name" value="Oligopeptide ABC transporter ATP-binding component"/>
    <property type="match status" value="1"/>
</dbReference>
<dbReference type="EMBL" id="FNTL01000004">
    <property type="protein sequence ID" value="SED35881.1"/>
    <property type="molecule type" value="Genomic_DNA"/>
</dbReference>
<comment type="similarity">
    <text evidence="1">Belongs to the ABC transporter superfamily.</text>
</comment>
<dbReference type="PANTHER" id="PTHR43776:SF7">
    <property type="entry name" value="D,D-DIPEPTIDE TRANSPORT ATP-BINDING PROTEIN DDPF-RELATED"/>
    <property type="match status" value="1"/>
</dbReference>
<evidence type="ECO:0000256" key="5">
    <source>
        <dbReference type="SAM" id="MobiDB-lite"/>
    </source>
</evidence>
<dbReference type="Gene3D" id="3.40.50.300">
    <property type="entry name" value="P-loop containing nucleotide triphosphate hydrolases"/>
    <property type="match status" value="1"/>
</dbReference>
<protein>
    <submittedName>
        <fullName evidence="7">Peptide/nickel transport system ATP-binding protein</fullName>
    </submittedName>
</protein>
<evidence type="ECO:0000256" key="4">
    <source>
        <dbReference type="ARBA" id="ARBA00022840"/>
    </source>
</evidence>
<keyword evidence="3" id="KW-0547">Nucleotide-binding</keyword>
<organism evidence="7 8">
    <name type="scientific">Rhodococcus jostii</name>
    <dbReference type="NCBI Taxonomy" id="132919"/>
    <lineage>
        <taxon>Bacteria</taxon>
        <taxon>Bacillati</taxon>
        <taxon>Actinomycetota</taxon>
        <taxon>Actinomycetes</taxon>
        <taxon>Mycobacteriales</taxon>
        <taxon>Nocardiaceae</taxon>
        <taxon>Rhodococcus</taxon>
    </lineage>
</organism>
<dbReference type="SUPFAM" id="SSF52540">
    <property type="entry name" value="P-loop containing nucleoside triphosphate hydrolases"/>
    <property type="match status" value="1"/>
</dbReference>
<name>A0A1H5A2E6_RHOJO</name>
<dbReference type="InterPro" id="IPR017871">
    <property type="entry name" value="ABC_transporter-like_CS"/>
</dbReference>
<dbReference type="PROSITE" id="PS00211">
    <property type="entry name" value="ABC_TRANSPORTER_1"/>
    <property type="match status" value="1"/>
</dbReference>
<dbReference type="InterPro" id="IPR003593">
    <property type="entry name" value="AAA+_ATPase"/>
</dbReference>
<keyword evidence="4 7" id="KW-0067">ATP-binding</keyword>
<keyword evidence="2" id="KW-0813">Transport</keyword>
<proteinExistence type="inferred from homology"/>
<evidence type="ECO:0000259" key="6">
    <source>
        <dbReference type="PROSITE" id="PS50893"/>
    </source>
</evidence>
<dbReference type="Proteomes" id="UP000183407">
    <property type="component" value="Unassembled WGS sequence"/>
</dbReference>
<evidence type="ECO:0000256" key="1">
    <source>
        <dbReference type="ARBA" id="ARBA00005417"/>
    </source>
</evidence>
<dbReference type="SMART" id="SM00382">
    <property type="entry name" value="AAA"/>
    <property type="match status" value="1"/>
</dbReference>
<dbReference type="InterPro" id="IPR027417">
    <property type="entry name" value="P-loop_NTPase"/>
</dbReference>
<dbReference type="PROSITE" id="PS50893">
    <property type="entry name" value="ABC_TRANSPORTER_2"/>
    <property type="match status" value="1"/>
</dbReference>
<feature type="domain" description="ABC transporter" evidence="6">
    <location>
        <begin position="6"/>
        <end position="249"/>
    </location>
</feature>
<dbReference type="GO" id="GO:0016887">
    <property type="term" value="F:ATP hydrolysis activity"/>
    <property type="evidence" value="ECO:0007669"/>
    <property type="project" value="InterPro"/>
</dbReference>
<dbReference type="GO" id="GO:0055085">
    <property type="term" value="P:transmembrane transport"/>
    <property type="evidence" value="ECO:0007669"/>
    <property type="project" value="UniProtKB-ARBA"/>
</dbReference>
<evidence type="ECO:0000313" key="8">
    <source>
        <dbReference type="Proteomes" id="UP000183407"/>
    </source>
</evidence>
<dbReference type="Pfam" id="PF00005">
    <property type="entry name" value="ABC_tran"/>
    <property type="match status" value="1"/>
</dbReference>
<dbReference type="InterPro" id="IPR003439">
    <property type="entry name" value="ABC_transporter-like_ATP-bd"/>
</dbReference>
<sequence>MSAPLLSVEDLVVEYPVPDGVFRAVDTVSFAVDKGATLAVVGESGCGKSTIAKSIVRLLTPTSGRILVDGVDIAQLSEKALRPFRSRVQMVFQDPYGSLDPHLTAVDIVGEPLRLHGVRSKSERARRAAALIDRVGLPATALHRRPTEFSGGQRQRIGIARALASGPELLVCDEATSALDVSVQAQVLDLLREIQQDTGLTYVFISHNLGVVREISDTVIVMSRGQVVESGSTTDVLERPAEPYTQALRAAALDPTTMVGIKPRHLVSRPPGATEVPRTVSRGVA</sequence>
<dbReference type="GO" id="GO:0005524">
    <property type="term" value="F:ATP binding"/>
    <property type="evidence" value="ECO:0007669"/>
    <property type="project" value="UniProtKB-KW"/>
</dbReference>
<gene>
    <name evidence="7" type="ORF">SAMN04490220_4276</name>
</gene>
<evidence type="ECO:0000313" key="7">
    <source>
        <dbReference type="EMBL" id="SED35881.1"/>
    </source>
</evidence>
<dbReference type="CDD" id="cd03257">
    <property type="entry name" value="ABC_NikE_OppD_transporters"/>
    <property type="match status" value="1"/>
</dbReference>
<feature type="region of interest" description="Disordered" evidence="5">
    <location>
        <begin position="263"/>
        <end position="285"/>
    </location>
</feature>
<accession>A0A1H5A2E6</accession>
<dbReference type="PANTHER" id="PTHR43776">
    <property type="entry name" value="TRANSPORT ATP-BINDING PROTEIN"/>
    <property type="match status" value="1"/>
</dbReference>